<proteinExistence type="predicted"/>
<accession>A0ABQ9GBU2</accession>
<comment type="caution">
    <text evidence="1">The sequence shown here is derived from an EMBL/GenBank/DDBJ whole genome shotgun (WGS) entry which is preliminary data.</text>
</comment>
<evidence type="ECO:0000313" key="2">
    <source>
        <dbReference type="Proteomes" id="UP001159363"/>
    </source>
</evidence>
<gene>
    <name evidence="1" type="ORF">PR048_028650</name>
</gene>
<sequence length="132" mass="15157">MGEQTLNATMTVKCALKLFNNMPHLVPITQELLAMAHCARNKYQAYLDKLKRKCKMTTRKKILKKLTGGENKLFFEAQRRLTTAAEAKNLQKVGLAQGMFLRVAVNCKEAEEKKKEVTKLQKLVEKRKSYII</sequence>
<name>A0ABQ9GBU2_9NEOP</name>
<reference evidence="1 2" key="1">
    <citation type="submission" date="2023-02" db="EMBL/GenBank/DDBJ databases">
        <title>LHISI_Scaffold_Assembly.</title>
        <authorList>
            <person name="Stuart O.P."/>
            <person name="Cleave R."/>
            <person name="Magrath M.J.L."/>
            <person name="Mikheyev A.S."/>
        </authorList>
    </citation>
    <scope>NUCLEOTIDE SEQUENCE [LARGE SCALE GENOMIC DNA]</scope>
    <source>
        <strain evidence="1">Daus_M_001</strain>
        <tissue evidence="1">Leg muscle</tissue>
    </source>
</reference>
<dbReference type="EMBL" id="JARBHB010000013">
    <property type="protein sequence ID" value="KAJ8869657.1"/>
    <property type="molecule type" value="Genomic_DNA"/>
</dbReference>
<organism evidence="1 2">
    <name type="scientific">Dryococelus australis</name>
    <dbReference type="NCBI Taxonomy" id="614101"/>
    <lineage>
        <taxon>Eukaryota</taxon>
        <taxon>Metazoa</taxon>
        <taxon>Ecdysozoa</taxon>
        <taxon>Arthropoda</taxon>
        <taxon>Hexapoda</taxon>
        <taxon>Insecta</taxon>
        <taxon>Pterygota</taxon>
        <taxon>Neoptera</taxon>
        <taxon>Polyneoptera</taxon>
        <taxon>Phasmatodea</taxon>
        <taxon>Verophasmatodea</taxon>
        <taxon>Anareolatae</taxon>
        <taxon>Phasmatidae</taxon>
        <taxon>Eurycanthinae</taxon>
        <taxon>Dryococelus</taxon>
    </lineage>
</organism>
<protein>
    <submittedName>
        <fullName evidence="1">Uncharacterized protein</fullName>
    </submittedName>
</protein>
<dbReference type="Proteomes" id="UP001159363">
    <property type="component" value="Chromosome 12"/>
</dbReference>
<keyword evidence="2" id="KW-1185">Reference proteome</keyword>
<evidence type="ECO:0000313" key="1">
    <source>
        <dbReference type="EMBL" id="KAJ8869657.1"/>
    </source>
</evidence>